<accession>A0ABR7V5K7</accession>
<protein>
    <submittedName>
        <fullName evidence="2">Beta-lactamase family protein</fullName>
    </submittedName>
</protein>
<feature type="domain" description="Beta-lactamase-related" evidence="1">
    <location>
        <begin position="30"/>
        <end position="97"/>
    </location>
</feature>
<evidence type="ECO:0000313" key="3">
    <source>
        <dbReference type="Proteomes" id="UP001166021"/>
    </source>
</evidence>
<dbReference type="Pfam" id="PF00144">
    <property type="entry name" value="Beta-lactamase"/>
    <property type="match status" value="1"/>
</dbReference>
<keyword evidence="3" id="KW-1185">Reference proteome</keyword>
<dbReference type="SUPFAM" id="SSF56601">
    <property type="entry name" value="beta-lactamase/transpeptidase-like"/>
    <property type="match status" value="1"/>
</dbReference>
<dbReference type="EMBL" id="JABTCF010000011">
    <property type="protein sequence ID" value="MBD0779239.1"/>
    <property type="molecule type" value="Genomic_DNA"/>
</dbReference>
<organism evidence="2 3">
    <name type="scientific">Maribacter aquimaris</name>
    <dbReference type="NCBI Taxonomy" id="2737171"/>
    <lineage>
        <taxon>Bacteria</taxon>
        <taxon>Pseudomonadati</taxon>
        <taxon>Bacteroidota</taxon>
        <taxon>Flavobacteriia</taxon>
        <taxon>Flavobacteriales</taxon>
        <taxon>Flavobacteriaceae</taxon>
        <taxon>Maribacter</taxon>
    </lineage>
</organism>
<name>A0ABR7V5K7_9FLAO</name>
<dbReference type="InterPro" id="IPR012338">
    <property type="entry name" value="Beta-lactam/transpept-like"/>
</dbReference>
<dbReference type="InterPro" id="IPR001466">
    <property type="entry name" value="Beta-lactam-related"/>
</dbReference>
<sequence length="146" mass="16450">MKKIIILLTFNVLLHQSYGQTNDSITKELTQALEQIYAQGHIIGFSVAVVNQDGIVFEKGLGYADKRKNIGYSENTIQNIASISKTFIGVALLKAKEMVKILIINTDLEKDGIEEFIDLWKTLEDFENKLQTECSNTYATINTVLF</sequence>
<evidence type="ECO:0000313" key="2">
    <source>
        <dbReference type="EMBL" id="MBD0779239.1"/>
    </source>
</evidence>
<dbReference type="RefSeq" id="WP_188244695.1">
    <property type="nucleotide sequence ID" value="NZ_JABTCF010000011.1"/>
</dbReference>
<reference evidence="2" key="1">
    <citation type="submission" date="2020-05" db="EMBL/GenBank/DDBJ databases">
        <title>The draft genome sequence of Maribacter sp. ANRC-HE7.</title>
        <authorList>
            <person name="Mu L."/>
        </authorList>
    </citation>
    <scope>NUCLEOTIDE SEQUENCE</scope>
    <source>
        <strain evidence="2">ANRC-HE7</strain>
    </source>
</reference>
<proteinExistence type="predicted"/>
<dbReference type="Gene3D" id="3.40.710.10">
    <property type="entry name" value="DD-peptidase/beta-lactamase superfamily"/>
    <property type="match status" value="1"/>
</dbReference>
<dbReference type="Proteomes" id="UP001166021">
    <property type="component" value="Unassembled WGS sequence"/>
</dbReference>
<comment type="caution">
    <text evidence="2">The sequence shown here is derived from an EMBL/GenBank/DDBJ whole genome shotgun (WGS) entry which is preliminary data.</text>
</comment>
<gene>
    <name evidence="2" type="ORF">HPE56_15670</name>
</gene>
<evidence type="ECO:0000259" key="1">
    <source>
        <dbReference type="Pfam" id="PF00144"/>
    </source>
</evidence>